<dbReference type="EC" id="3.1.1.31" evidence="5 7"/>
<evidence type="ECO:0000256" key="7">
    <source>
        <dbReference type="RuleBase" id="RU365095"/>
    </source>
</evidence>
<dbReference type="Proteomes" id="UP001575105">
    <property type="component" value="Unassembled WGS sequence"/>
</dbReference>
<comment type="catalytic activity">
    <reaction evidence="1 7">
        <text>6-phospho-D-glucono-1,5-lactone + H2O = 6-phospho-D-gluconate + H(+)</text>
        <dbReference type="Rhea" id="RHEA:12556"/>
        <dbReference type="ChEBI" id="CHEBI:15377"/>
        <dbReference type="ChEBI" id="CHEBI:15378"/>
        <dbReference type="ChEBI" id="CHEBI:57955"/>
        <dbReference type="ChEBI" id="CHEBI:58759"/>
        <dbReference type="EC" id="3.1.1.31"/>
    </reaction>
</comment>
<dbReference type="RefSeq" id="WP_425346307.1">
    <property type="nucleotide sequence ID" value="NZ_JBGUBD010000008.1"/>
</dbReference>
<comment type="pathway">
    <text evidence="3 7">Carbohydrate degradation; pentose phosphate pathway; D-ribulose 5-phosphate from D-glucose 6-phosphate (oxidative stage): step 2/3.</text>
</comment>
<comment type="function">
    <text evidence="2 7">Hydrolysis of 6-phosphogluconolactone to 6-phosphogluconate.</text>
</comment>
<keyword evidence="10" id="KW-1185">Reference proteome</keyword>
<name>A0ABV4U712_9BACT</name>
<proteinExistence type="inferred from homology"/>
<dbReference type="InterPro" id="IPR039104">
    <property type="entry name" value="6PGL"/>
</dbReference>
<dbReference type="InterPro" id="IPR006148">
    <property type="entry name" value="Glc/Gal-6P_isomerase"/>
</dbReference>
<evidence type="ECO:0000256" key="4">
    <source>
        <dbReference type="ARBA" id="ARBA00010662"/>
    </source>
</evidence>
<dbReference type="CDD" id="cd01400">
    <property type="entry name" value="6PGL"/>
    <property type="match status" value="1"/>
</dbReference>
<evidence type="ECO:0000256" key="6">
    <source>
        <dbReference type="ARBA" id="ARBA00020337"/>
    </source>
</evidence>
<dbReference type="GO" id="GO:0017057">
    <property type="term" value="F:6-phosphogluconolactonase activity"/>
    <property type="evidence" value="ECO:0007669"/>
    <property type="project" value="UniProtKB-EC"/>
</dbReference>
<protein>
    <recommendedName>
        <fullName evidence="6 7">6-phosphogluconolactonase</fullName>
        <shortName evidence="7">6PGL</shortName>
        <ecNumber evidence="5 7">3.1.1.31</ecNumber>
    </recommendedName>
</protein>
<feature type="domain" description="Glucosamine/galactosamine-6-phosphate isomerase" evidence="8">
    <location>
        <begin position="15"/>
        <end position="241"/>
    </location>
</feature>
<evidence type="ECO:0000256" key="2">
    <source>
        <dbReference type="ARBA" id="ARBA00002681"/>
    </source>
</evidence>
<evidence type="ECO:0000313" key="9">
    <source>
        <dbReference type="EMBL" id="MFA9479387.1"/>
    </source>
</evidence>
<keyword evidence="7 9" id="KW-0378">Hydrolase</keyword>
<comment type="similarity">
    <text evidence="4 7">Belongs to the glucosamine/galactosamine-6-phosphate isomerase family. 6-phosphogluconolactonase subfamily.</text>
</comment>
<dbReference type="InterPro" id="IPR005900">
    <property type="entry name" value="6-phosphogluconolactonase_DevB"/>
</dbReference>
<dbReference type="EMBL" id="JBGUBD010000008">
    <property type="protein sequence ID" value="MFA9479387.1"/>
    <property type="molecule type" value="Genomic_DNA"/>
</dbReference>
<reference evidence="9 10" key="1">
    <citation type="submission" date="2024-08" db="EMBL/GenBank/DDBJ databases">
        <title>Whole-genome sequencing of halo(alkali)philic microorganisms from hypersaline lakes.</title>
        <authorList>
            <person name="Sorokin D.Y."/>
            <person name="Merkel A.Y."/>
            <person name="Messina E."/>
            <person name="Yakimov M."/>
        </authorList>
    </citation>
    <scope>NUCLEOTIDE SEQUENCE [LARGE SCALE GENOMIC DNA]</scope>
    <source>
        <strain evidence="9 10">AB-hyl4</strain>
    </source>
</reference>
<dbReference type="PANTHER" id="PTHR11054">
    <property type="entry name" value="6-PHOSPHOGLUCONOLACTONASE"/>
    <property type="match status" value="1"/>
</dbReference>
<evidence type="ECO:0000256" key="5">
    <source>
        <dbReference type="ARBA" id="ARBA00013198"/>
    </source>
</evidence>
<evidence type="ECO:0000256" key="1">
    <source>
        <dbReference type="ARBA" id="ARBA00000832"/>
    </source>
</evidence>
<organism evidence="9 10">
    <name type="scientific">Natronomicrosphaera hydrolytica</name>
    <dbReference type="NCBI Taxonomy" id="3242702"/>
    <lineage>
        <taxon>Bacteria</taxon>
        <taxon>Pseudomonadati</taxon>
        <taxon>Planctomycetota</taxon>
        <taxon>Phycisphaerae</taxon>
        <taxon>Phycisphaerales</taxon>
        <taxon>Phycisphaeraceae</taxon>
        <taxon>Natronomicrosphaera</taxon>
    </lineage>
</organism>
<dbReference type="Gene3D" id="3.40.50.1360">
    <property type="match status" value="1"/>
</dbReference>
<sequence length="250" mass="27812">MAEPKLTGAVHVTEDVETLYDDLGKALMGAAQRAVDERGVFHLALSGGSTPERFYMHLVMEPPYRTIPWDKTHIWIVDERCVPFDDDKSNWKMIQETLADHVPMRRRNKHPMPVMDAEPAKAYEHELCEVFACKPENPRLDFVLLGMGDDCHTASLFPHSSALRVNDCMICANEGKHVVPPPRVTMTYALLNAARELAVMVTGEKKADAIKRIEAACEQGGGDPREMPIVGIDPIDGELTWYMDKAAAGG</sequence>
<evidence type="ECO:0000259" key="8">
    <source>
        <dbReference type="Pfam" id="PF01182"/>
    </source>
</evidence>
<accession>A0ABV4U712</accession>
<gene>
    <name evidence="7 9" type="primary">pgl</name>
    <name evidence="9" type="ORF">ACERK3_13940</name>
</gene>
<evidence type="ECO:0000256" key="3">
    <source>
        <dbReference type="ARBA" id="ARBA00004961"/>
    </source>
</evidence>
<comment type="caution">
    <text evidence="9">The sequence shown here is derived from an EMBL/GenBank/DDBJ whole genome shotgun (WGS) entry which is preliminary data.</text>
</comment>
<evidence type="ECO:0000313" key="10">
    <source>
        <dbReference type="Proteomes" id="UP001575105"/>
    </source>
</evidence>
<dbReference type="NCBIfam" id="TIGR01198">
    <property type="entry name" value="pgl"/>
    <property type="match status" value="1"/>
</dbReference>
<dbReference type="InterPro" id="IPR037171">
    <property type="entry name" value="NagB/RpiA_transferase-like"/>
</dbReference>
<dbReference type="PANTHER" id="PTHR11054:SF0">
    <property type="entry name" value="6-PHOSPHOGLUCONOLACTONASE"/>
    <property type="match status" value="1"/>
</dbReference>
<dbReference type="SUPFAM" id="SSF100950">
    <property type="entry name" value="NagB/RpiA/CoA transferase-like"/>
    <property type="match status" value="1"/>
</dbReference>
<dbReference type="Pfam" id="PF01182">
    <property type="entry name" value="Glucosamine_iso"/>
    <property type="match status" value="1"/>
</dbReference>